<protein>
    <submittedName>
        <fullName evidence="1">Uncharacterized protein</fullName>
    </submittedName>
</protein>
<reference evidence="1 2" key="1">
    <citation type="submission" date="2023-11" db="EMBL/GenBank/DDBJ databases">
        <authorList>
            <person name="Ouyang M.-Y."/>
        </authorList>
    </citation>
    <scope>NUCLEOTIDE SEQUENCE [LARGE SCALE GENOMIC DNA]</scope>
    <source>
        <strain evidence="1 2">OY6</strain>
    </source>
</reference>
<keyword evidence="2" id="KW-1185">Reference proteome</keyword>
<sequence>MINLFEFFFVLLIAWLTVTTLLARKRRLDILSGFNATEVVVGPTQSAMAINIQTQKIMLVNINIYLESTNGNIISSLKTWVSFSVENVEAIDVLAFTNVNASVHFKFYEPIGSWNHDRSLTYYGSPNVRPFLKKYFPNTPITWQYKTKDEKILPWTDSL</sequence>
<proteinExistence type="predicted"/>
<evidence type="ECO:0000313" key="2">
    <source>
        <dbReference type="Proteomes" id="UP001284537"/>
    </source>
</evidence>
<accession>A0ABU4UC68</accession>
<comment type="caution">
    <text evidence="1">The sequence shown here is derived from an EMBL/GenBank/DDBJ whole genome shotgun (WGS) entry which is preliminary data.</text>
</comment>
<dbReference type="EMBL" id="JAXARY010000005">
    <property type="protein sequence ID" value="MDX8127023.1"/>
    <property type="molecule type" value="Genomic_DNA"/>
</dbReference>
<evidence type="ECO:0000313" key="1">
    <source>
        <dbReference type="EMBL" id="MDX8127023.1"/>
    </source>
</evidence>
<gene>
    <name evidence="1" type="ORF">QLH52_07015</name>
</gene>
<organism evidence="1 2">
    <name type="scientific">Methylomonas defluvii</name>
    <dbReference type="NCBI Taxonomy" id="3045149"/>
    <lineage>
        <taxon>Bacteria</taxon>
        <taxon>Pseudomonadati</taxon>
        <taxon>Pseudomonadota</taxon>
        <taxon>Gammaproteobacteria</taxon>
        <taxon>Methylococcales</taxon>
        <taxon>Methylococcaceae</taxon>
        <taxon>Methylomonas</taxon>
    </lineage>
</organism>
<name>A0ABU4UC68_9GAMM</name>
<dbReference type="RefSeq" id="WP_319961045.1">
    <property type="nucleotide sequence ID" value="NZ_JAXARY010000005.1"/>
</dbReference>
<dbReference type="Proteomes" id="UP001284537">
    <property type="component" value="Unassembled WGS sequence"/>
</dbReference>